<dbReference type="RefSeq" id="WP_055473237.1">
    <property type="nucleotide sequence ID" value="NZ_JBIRWE010000012.1"/>
</dbReference>
<sequence>MTVAAAAGIFASTPSAWAAVGGNEGQTSQVPFGRDAVAQELRGNLQKLEAALGNPDVVQQLGRDEIVRGKETFERRLDERLAILREQPNLSPELQRLNPKKVALPVVGSSGKKGVYESVWTYEVHPGIRVAGVYNVAERGAFDLVNRTPDPVPDTELLKFIKDTEQNIAYLKSNGSSGALIDFFGKNRFVKRQDGSEVRLKTADGAETLEDGVVIGPTRQEKVEVVKGGVRETVEFGRPKAGALYPAAAQDRITGSPSLVQYDARSVTNIRTGEKGEEFHLWPADALGHELTHSAHHNSGTSYGEEGLRYTTGNGLMDKLRGKSGKTYAVPYEELFTHSDPEARKIAAETEGVSERVTRKVGGKTITLALGPAERDARVKLRERVAQEPDLQSVLEARESILGLGESQYLRDSGRAPRPQYRGPEGASAADKWIYRNYKVASNVDLSRLPADYKTIEDAERAGDIAEITPPSGCSHGSLVCANPSEAETTEFREASPESIGVEHDEIRPLGGSSLEEEAERAAGKQVEEIFGDLAARHALSTTVRDGQKISALSPSDIHARIQQYNRLSPEVKAKIRGTLKSAGSVGGKALGAAGATLWAKGVYDSFANDTTTLDKAAAITSIVPFAGCGTQAGSDADHGRFNADDLTECLAGDALLQTPLWPAGLATHGARYFNAEWQEAQIPSLDAFKKARDEGWAKELENFRANGFPQLVKSATETERQQLEAEKALILHNSAERIAKIERSDRSPLAKRLLRFSAEREVTEQLKELAPKVRKQYDTELRNILVERAKQYNEDFIKQRIDIDQWKDESWQATLRGPSQSREDRREYLDKLVQRLRDSDQLPSIPDAKTFDQEIEKTRGVHAEADGLSASEPNGTPQSDKPDAPPEAAAQQEEEQNTGLGLGDAPVEDKPSADVLVEDKPVTDVPVEEPAAGAPVEDQPSVDTSAQDQPVTGAPVEDKPVADVPVEDKPAAGAPMQDKPVTDTPVYDQLMAEREQQNGTVDSAKSSEELPEAAQEPVADGLEGEHSDTVAPVTDGVSTEESQNEIRSSSPAEQEPAPSVSRPDY</sequence>
<evidence type="ECO:0000313" key="3">
    <source>
        <dbReference type="EMBL" id="MFI1966966.1"/>
    </source>
</evidence>
<protein>
    <submittedName>
        <fullName evidence="3">Uncharacterized protein</fullName>
    </submittedName>
</protein>
<feature type="chain" id="PRO_5046048741" evidence="2">
    <location>
        <begin position="19"/>
        <end position="1066"/>
    </location>
</feature>
<feature type="compositionally biased region" description="Polar residues" evidence="1">
    <location>
        <begin position="1037"/>
        <end position="1048"/>
    </location>
</feature>
<organism evidence="3 4">
    <name type="scientific">Streptomyces pathocidini</name>
    <dbReference type="NCBI Taxonomy" id="1650571"/>
    <lineage>
        <taxon>Bacteria</taxon>
        <taxon>Bacillati</taxon>
        <taxon>Actinomycetota</taxon>
        <taxon>Actinomycetes</taxon>
        <taxon>Kitasatosporales</taxon>
        <taxon>Streptomycetaceae</taxon>
        <taxon>Streptomyces</taxon>
    </lineage>
</organism>
<feature type="region of interest" description="Disordered" evidence="1">
    <location>
        <begin position="840"/>
        <end position="1066"/>
    </location>
</feature>
<proteinExistence type="predicted"/>
<keyword evidence="4" id="KW-1185">Reference proteome</keyword>
<reference evidence="3 4" key="1">
    <citation type="submission" date="2024-10" db="EMBL/GenBank/DDBJ databases">
        <title>The Natural Products Discovery Center: Release of the First 8490 Sequenced Strains for Exploring Actinobacteria Biosynthetic Diversity.</title>
        <authorList>
            <person name="Kalkreuter E."/>
            <person name="Kautsar S.A."/>
            <person name="Yang D."/>
            <person name="Bader C.D."/>
            <person name="Teijaro C.N."/>
            <person name="Fluegel L."/>
            <person name="Davis C.M."/>
            <person name="Simpson J.R."/>
            <person name="Lauterbach L."/>
            <person name="Steele A.D."/>
            <person name="Gui C."/>
            <person name="Meng S."/>
            <person name="Li G."/>
            <person name="Viehrig K."/>
            <person name="Ye F."/>
            <person name="Su P."/>
            <person name="Kiefer A.F."/>
            <person name="Nichols A."/>
            <person name="Cepeda A.J."/>
            <person name="Yan W."/>
            <person name="Fan B."/>
            <person name="Jiang Y."/>
            <person name="Adhikari A."/>
            <person name="Zheng C.-J."/>
            <person name="Schuster L."/>
            <person name="Cowan T.M."/>
            <person name="Smanski M.J."/>
            <person name="Chevrette M.G."/>
            <person name="De Carvalho L.P.S."/>
            <person name="Shen B."/>
        </authorList>
    </citation>
    <scope>NUCLEOTIDE SEQUENCE [LARGE SCALE GENOMIC DNA]</scope>
    <source>
        <strain evidence="3 4">NPDC020327</strain>
    </source>
</reference>
<accession>A0ABW7UZ35</accession>
<name>A0ABW7UZ35_9ACTN</name>
<keyword evidence="2" id="KW-0732">Signal</keyword>
<feature type="compositionally biased region" description="Basic and acidic residues" evidence="1">
    <location>
        <begin position="957"/>
        <end position="971"/>
    </location>
</feature>
<dbReference type="Proteomes" id="UP001611548">
    <property type="component" value="Unassembled WGS sequence"/>
</dbReference>
<comment type="caution">
    <text evidence="3">The sequence shown here is derived from an EMBL/GenBank/DDBJ whole genome shotgun (WGS) entry which is preliminary data.</text>
</comment>
<feature type="compositionally biased region" description="Polar residues" evidence="1">
    <location>
        <begin position="942"/>
        <end position="951"/>
    </location>
</feature>
<evidence type="ECO:0000256" key="2">
    <source>
        <dbReference type="SAM" id="SignalP"/>
    </source>
</evidence>
<feature type="compositionally biased region" description="Basic and acidic residues" evidence="1">
    <location>
        <begin position="850"/>
        <end position="866"/>
    </location>
</feature>
<feature type="compositionally biased region" description="Low complexity" evidence="1">
    <location>
        <begin position="1049"/>
        <end position="1066"/>
    </location>
</feature>
<gene>
    <name evidence="3" type="ORF">ACH429_23110</name>
</gene>
<feature type="compositionally biased region" description="Basic and acidic residues" evidence="1">
    <location>
        <begin position="908"/>
        <end position="923"/>
    </location>
</feature>
<feature type="signal peptide" evidence="2">
    <location>
        <begin position="1"/>
        <end position="18"/>
    </location>
</feature>
<dbReference type="Gene3D" id="1.10.490.40">
    <property type="entry name" value="Diphtheria toxin, translocation domain"/>
    <property type="match status" value="1"/>
</dbReference>
<dbReference type="EMBL" id="JBIRWE010000012">
    <property type="protein sequence ID" value="MFI1966966.1"/>
    <property type="molecule type" value="Genomic_DNA"/>
</dbReference>
<evidence type="ECO:0000256" key="1">
    <source>
        <dbReference type="SAM" id="MobiDB-lite"/>
    </source>
</evidence>
<evidence type="ECO:0000313" key="4">
    <source>
        <dbReference type="Proteomes" id="UP001611548"/>
    </source>
</evidence>